<evidence type="ECO:0000256" key="3">
    <source>
        <dbReference type="ARBA" id="ARBA00022737"/>
    </source>
</evidence>
<evidence type="ECO:0008006" key="9">
    <source>
        <dbReference type="Google" id="ProtNLM"/>
    </source>
</evidence>
<dbReference type="Pfam" id="PF01535">
    <property type="entry name" value="PPR"/>
    <property type="match status" value="3"/>
</dbReference>
<dbReference type="InterPro" id="IPR011990">
    <property type="entry name" value="TPR-like_helical_dom_sf"/>
</dbReference>
<evidence type="ECO:0000256" key="6">
    <source>
        <dbReference type="PROSITE-ProRule" id="PRU00708"/>
    </source>
</evidence>
<dbReference type="GO" id="GO:0099402">
    <property type="term" value="P:plant organ development"/>
    <property type="evidence" value="ECO:0007669"/>
    <property type="project" value="UniProtKB-ARBA"/>
</dbReference>
<comment type="similarity">
    <text evidence="1">Belongs to the 'GDSL' lipolytic enzyme family.</text>
</comment>
<evidence type="ECO:0000256" key="4">
    <source>
        <dbReference type="ARBA" id="ARBA00022801"/>
    </source>
</evidence>
<dbReference type="InterPro" id="IPR002885">
    <property type="entry name" value="PPR_rpt"/>
</dbReference>
<evidence type="ECO:0000256" key="1">
    <source>
        <dbReference type="ARBA" id="ARBA00008668"/>
    </source>
</evidence>
<evidence type="ECO:0000256" key="2">
    <source>
        <dbReference type="ARBA" id="ARBA00022729"/>
    </source>
</evidence>
<keyword evidence="5" id="KW-0325">Glycoprotein</keyword>
<evidence type="ECO:0000313" key="7">
    <source>
        <dbReference type="EMBL" id="KAJ8447966.1"/>
    </source>
</evidence>
<dbReference type="Gene3D" id="3.40.50.1110">
    <property type="entry name" value="SGNH hydrolase"/>
    <property type="match status" value="1"/>
</dbReference>
<dbReference type="Proteomes" id="UP001153076">
    <property type="component" value="Unassembled WGS sequence"/>
</dbReference>
<dbReference type="PROSITE" id="PS51375">
    <property type="entry name" value="PPR"/>
    <property type="match status" value="2"/>
</dbReference>
<dbReference type="InterPro" id="IPR036514">
    <property type="entry name" value="SGNH_hydro_sf"/>
</dbReference>
<dbReference type="Pfam" id="PF20431">
    <property type="entry name" value="E_motif"/>
    <property type="match status" value="1"/>
</dbReference>
<proteinExistence type="inferred from homology"/>
<dbReference type="FunFam" id="1.25.40.10:FF:000158">
    <property type="entry name" value="pentatricopeptide repeat-containing protein At2g33680"/>
    <property type="match status" value="1"/>
</dbReference>
<dbReference type="CDD" id="cd01837">
    <property type="entry name" value="SGNH_plant_lipase_like"/>
    <property type="match status" value="1"/>
</dbReference>
<dbReference type="InterPro" id="IPR046848">
    <property type="entry name" value="E_motif"/>
</dbReference>
<protein>
    <recommendedName>
        <fullName evidence="9">GDSL esterase/lipase</fullName>
    </recommendedName>
</protein>
<feature type="repeat" description="PPR" evidence="6">
    <location>
        <begin position="107"/>
        <end position="141"/>
    </location>
</feature>
<dbReference type="AlphaFoldDB" id="A0A9Q1KSE4"/>
<accession>A0A9Q1KSE4</accession>
<comment type="caution">
    <text evidence="7">The sequence shown here is derived from an EMBL/GenBank/DDBJ whole genome shotgun (WGS) entry which is preliminary data.</text>
</comment>
<dbReference type="Gene3D" id="1.25.40.10">
    <property type="entry name" value="Tetratricopeptide repeat domain"/>
    <property type="match status" value="2"/>
</dbReference>
<dbReference type="Pfam" id="PF13041">
    <property type="entry name" value="PPR_2"/>
    <property type="match status" value="1"/>
</dbReference>
<name>A0A9Q1KSE4_9CARY</name>
<dbReference type="InterPro" id="IPR001087">
    <property type="entry name" value="GDSL"/>
</dbReference>
<dbReference type="NCBIfam" id="TIGR00756">
    <property type="entry name" value="PPR"/>
    <property type="match status" value="3"/>
</dbReference>
<evidence type="ECO:0000256" key="5">
    <source>
        <dbReference type="ARBA" id="ARBA00023180"/>
    </source>
</evidence>
<sequence>MRTVKVTQIRSLCYLSFCAPKPQISPNPIGSHTNDDLSRPNSFYLSTTLQQYINSDSPSHGLKIHGHILKSGYQPNKNIAIKLLILHLKSGFISYARQLLEDMPEPTLSAYNYLLNAYVRHDQVEEAFNLVRQMCDSNGKPDSFTHSLILKAWAAVPSSLVTIDLGRQVHAQMLKYDGEEDMVVFATLIDSYVKSGRLDYARRVFDLMSVKNAICSTSLISACAYAGLVDKGWEIFESMERDYSLKPRMEHYACMVDLLGRSGRIQQAWEFIKKMPEKPNSDVWAALLSSCTLHGDLEIASMAADELFQLCTNGRPGSYVALSDALAEVGMWDSVNEVRELMKLRGISKDTGFSWTGTDDVLFGNTMNYFPLFLYLLCFPCVYALSDVKQHYEAIYSFGDSLADTGNFLRSGALAFPTIAKLPYGETFFQHPTGRCSNGRLVVDFLAEEFGLPLVPPYLSLPKGQRAPHGVNFAVAGATALNPILFRDYTQRSVLWTNDSLSVQLGWFTSHKSSLCSTKQVVLLSSVGRIGFGSLAFFNKLGLCDLFSQISKCTNATDCTNFFKKSLFIVGEIGGNDYNFRSFVSKDINLITELVPKVTEAISGAISMLIEEGASSILVPGNLPVGCSAVYLTLFASPDKADYDENGCLKHYNAFARYHNAQLKLTLDKLRVKYPEAKIMYGDYYTAALQFYHAPGHFGFREVLVACCGGGGPYNFNYSARCGHPGYSVCQDPSAYANWDGIHLTEAAYKHIATGLIHGPFSSPSLLT</sequence>
<dbReference type="InterPro" id="IPR035669">
    <property type="entry name" value="SGNH_plant_lipase-like"/>
</dbReference>
<dbReference type="GO" id="GO:0016788">
    <property type="term" value="F:hydrolase activity, acting on ester bonds"/>
    <property type="evidence" value="ECO:0007669"/>
    <property type="project" value="InterPro"/>
</dbReference>
<feature type="repeat" description="PPR" evidence="6">
    <location>
        <begin position="181"/>
        <end position="215"/>
    </location>
</feature>
<keyword evidence="2" id="KW-0732">Signal</keyword>
<keyword evidence="8" id="KW-1185">Reference proteome</keyword>
<gene>
    <name evidence="7" type="ORF">Cgig2_028842</name>
</gene>
<dbReference type="PANTHER" id="PTHR22835">
    <property type="entry name" value="ZINC FINGER FYVE DOMAIN CONTAINING PROTEIN"/>
    <property type="match status" value="1"/>
</dbReference>
<dbReference type="Pfam" id="PF00657">
    <property type="entry name" value="Lipase_GDSL"/>
    <property type="match status" value="1"/>
</dbReference>
<keyword evidence="3" id="KW-0677">Repeat</keyword>
<organism evidence="7 8">
    <name type="scientific">Carnegiea gigantea</name>
    <dbReference type="NCBI Taxonomy" id="171969"/>
    <lineage>
        <taxon>Eukaryota</taxon>
        <taxon>Viridiplantae</taxon>
        <taxon>Streptophyta</taxon>
        <taxon>Embryophyta</taxon>
        <taxon>Tracheophyta</taxon>
        <taxon>Spermatophyta</taxon>
        <taxon>Magnoliopsida</taxon>
        <taxon>eudicotyledons</taxon>
        <taxon>Gunneridae</taxon>
        <taxon>Pentapetalae</taxon>
        <taxon>Caryophyllales</taxon>
        <taxon>Cactineae</taxon>
        <taxon>Cactaceae</taxon>
        <taxon>Cactoideae</taxon>
        <taxon>Echinocereeae</taxon>
        <taxon>Carnegiea</taxon>
    </lineage>
</organism>
<reference evidence="7" key="1">
    <citation type="submission" date="2022-04" db="EMBL/GenBank/DDBJ databases">
        <title>Carnegiea gigantea Genome sequencing and assembly v2.</title>
        <authorList>
            <person name="Copetti D."/>
            <person name="Sanderson M.J."/>
            <person name="Burquez A."/>
            <person name="Wojciechowski M.F."/>
        </authorList>
    </citation>
    <scope>NUCLEOTIDE SEQUENCE</scope>
    <source>
        <strain evidence="7">SGP5-SGP5p</strain>
        <tissue evidence="7">Aerial part</tissue>
    </source>
</reference>
<dbReference type="EMBL" id="JAKOGI010000033">
    <property type="protein sequence ID" value="KAJ8447966.1"/>
    <property type="molecule type" value="Genomic_DNA"/>
</dbReference>
<dbReference type="PANTHER" id="PTHR22835:SF659">
    <property type="entry name" value="GDSL LIPASE_ACYLHYDROLASE, PUTATIVE (AFU_ORTHOLOGUE AFUA_2G00510)-RELATED"/>
    <property type="match status" value="1"/>
</dbReference>
<evidence type="ECO:0000313" key="8">
    <source>
        <dbReference type="Proteomes" id="UP001153076"/>
    </source>
</evidence>
<dbReference type="OrthoDB" id="1600564at2759"/>
<keyword evidence="4" id="KW-0378">Hydrolase</keyword>